<dbReference type="EMBL" id="CP046056">
    <property type="protein sequence ID" value="QQD23862.1"/>
    <property type="molecule type" value="Genomic_DNA"/>
</dbReference>
<protein>
    <submittedName>
        <fullName evidence="1">Uncharacterized protein</fullName>
    </submittedName>
</protein>
<accession>A0A9X7YPC0</accession>
<organism evidence="1 2">
    <name type="scientific">Venatoribacter cucullus</name>
    <dbReference type="NCBI Taxonomy" id="2661630"/>
    <lineage>
        <taxon>Bacteria</taxon>
        <taxon>Pseudomonadati</taxon>
        <taxon>Pseudomonadota</taxon>
        <taxon>Gammaproteobacteria</taxon>
        <taxon>Oceanospirillales</taxon>
        <taxon>Oceanospirillaceae</taxon>
        <taxon>Venatoribacter</taxon>
    </lineage>
</organism>
<dbReference type="Proteomes" id="UP000596074">
    <property type="component" value="Chromosome"/>
</dbReference>
<evidence type="ECO:0000313" key="2">
    <source>
        <dbReference type="Proteomes" id="UP000596074"/>
    </source>
</evidence>
<gene>
    <name evidence="1" type="ORF">GJQ55_04925</name>
</gene>
<proteinExistence type="predicted"/>
<dbReference type="KEGG" id="vcw:GJQ55_04925"/>
<reference evidence="1 2" key="1">
    <citation type="submission" date="2019-11" db="EMBL/GenBank/DDBJ databases">
        <title>Venatorbacter sp. nov. a predator of Campylobacter and other Gram-negative bacteria.</title>
        <authorList>
            <person name="Saeedi A."/>
            <person name="Cummings N.J."/>
            <person name="Connerton I.F."/>
            <person name="Connerton P.L."/>
        </authorList>
    </citation>
    <scope>NUCLEOTIDE SEQUENCE [LARGE SCALE GENOMIC DNA]</scope>
    <source>
        <strain evidence="1">XL5</strain>
    </source>
</reference>
<dbReference type="RefSeq" id="WP_228346405.1">
    <property type="nucleotide sequence ID" value="NZ_CP046056.1"/>
</dbReference>
<sequence length="158" mass="18530">MWSPFPLPYEVDRSQTTTDSVLLEALYKHGQVTRESELRLAGETVNGRSRKVAQALWIYRYPEGRAEDTGEGFYYGRPELLRIVELSAPYLVGEYYYAEAFIQWAAVDLEAWIQDPALRTARTLRRSLESRTRPFERRVYLQFDGQQWGFWRGQPGQL</sequence>
<evidence type="ECO:0000313" key="1">
    <source>
        <dbReference type="EMBL" id="QQD23862.1"/>
    </source>
</evidence>
<dbReference type="AlphaFoldDB" id="A0A9X7YPC0"/>
<name>A0A9X7YPC0_9GAMM</name>
<keyword evidence="2" id="KW-1185">Reference proteome</keyword>